<dbReference type="InterPro" id="IPR029787">
    <property type="entry name" value="Nucleotide_cyclase"/>
</dbReference>
<protein>
    <recommendedName>
        <fullName evidence="2">diguanylate cyclase</fullName>
        <ecNumber evidence="2">2.7.7.65</ecNumber>
    </recommendedName>
</protein>
<reference evidence="7 8" key="1">
    <citation type="submission" date="2018-08" db="EMBL/GenBank/DDBJ databases">
        <title>Draft genome sequence of Pseudoalteromonas donghaensis HJ51.</title>
        <authorList>
            <person name="Oh J."/>
            <person name="Roh D."/>
        </authorList>
    </citation>
    <scope>NUCLEOTIDE SEQUENCE [LARGE SCALE GENOMIC DNA]</scope>
    <source>
        <strain evidence="7 8">HJ51</strain>
    </source>
</reference>
<dbReference type="PANTHER" id="PTHR45138">
    <property type="entry name" value="REGULATORY COMPONENTS OF SENSORY TRANSDUCTION SYSTEM"/>
    <property type="match status" value="1"/>
</dbReference>
<evidence type="ECO:0000256" key="1">
    <source>
        <dbReference type="ARBA" id="ARBA00001946"/>
    </source>
</evidence>
<accession>A0AAD0WC91</accession>
<dbReference type="KEGG" id="pdj:D0907_07935"/>
<dbReference type="NCBIfam" id="TIGR00254">
    <property type="entry name" value="GGDEF"/>
    <property type="match status" value="1"/>
</dbReference>
<dbReference type="FunFam" id="3.30.70.270:FF:000001">
    <property type="entry name" value="Diguanylate cyclase domain protein"/>
    <property type="match status" value="1"/>
</dbReference>
<dbReference type="GO" id="GO:0005886">
    <property type="term" value="C:plasma membrane"/>
    <property type="evidence" value="ECO:0007669"/>
    <property type="project" value="TreeGrafter"/>
</dbReference>
<dbReference type="PROSITE" id="PS50110">
    <property type="entry name" value="RESPONSE_REGULATORY"/>
    <property type="match status" value="1"/>
</dbReference>
<dbReference type="PROSITE" id="PS50887">
    <property type="entry name" value="GGDEF"/>
    <property type="match status" value="1"/>
</dbReference>
<dbReference type="InterPro" id="IPR050469">
    <property type="entry name" value="Diguanylate_Cyclase"/>
</dbReference>
<evidence type="ECO:0000256" key="2">
    <source>
        <dbReference type="ARBA" id="ARBA00012528"/>
    </source>
</evidence>
<dbReference type="SUPFAM" id="SSF52172">
    <property type="entry name" value="CheY-like"/>
    <property type="match status" value="1"/>
</dbReference>
<name>A0AAD0WC91_9GAMM</name>
<dbReference type="GO" id="GO:1902201">
    <property type="term" value="P:negative regulation of bacterial-type flagellum-dependent cell motility"/>
    <property type="evidence" value="ECO:0007669"/>
    <property type="project" value="TreeGrafter"/>
</dbReference>
<dbReference type="Gene3D" id="3.40.50.2300">
    <property type="match status" value="1"/>
</dbReference>
<dbReference type="SMART" id="SM00267">
    <property type="entry name" value="GGDEF"/>
    <property type="match status" value="1"/>
</dbReference>
<dbReference type="CDD" id="cd01949">
    <property type="entry name" value="GGDEF"/>
    <property type="match status" value="1"/>
</dbReference>
<feature type="domain" description="GGDEF" evidence="6">
    <location>
        <begin position="170"/>
        <end position="306"/>
    </location>
</feature>
<dbReference type="GO" id="GO:0000160">
    <property type="term" value="P:phosphorelay signal transduction system"/>
    <property type="evidence" value="ECO:0007669"/>
    <property type="project" value="InterPro"/>
</dbReference>
<evidence type="ECO:0000313" key="8">
    <source>
        <dbReference type="Proteomes" id="UP000264605"/>
    </source>
</evidence>
<dbReference type="AlphaFoldDB" id="A0AAD0WC91"/>
<comment type="cofactor">
    <cofactor evidence="1">
        <name>Mg(2+)</name>
        <dbReference type="ChEBI" id="CHEBI:18420"/>
    </cofactor>
</comment>
<evidence type="ECO:0000259" key="5">
    <source>
        <dbReference type="PROSITE" id="PS50110"/>
    </source>
</evidence>
<dbReference type="EC" id="2.7.7.65" evidence="2"/>
<dbReference type="Proteomes" id="UP000264605">
    <property type="component" value="Chromosome"/>
</dbReference>
<dbReference type="EMBL" id="CP032090">
    <property type="protein sequence ID" value="AXV65197.1"/>
    <property type="molecule type" value="Genomic_DNA"/>
</dbReference>
<evidence type="ECO:0000259" key="6">
    <source>
        <dbReference type="PROSITE" id="PS50887"/>
    </source>
</evidence>
<feature type="modified residue" description="4-aspartylphosphate" evidence="4">
    <location>
        <position position="60"/>
    </location>
</feature>
<dbReference type="InterPro" id="IPR000160">
    <property type="entry name" value="GGDEF_dom"/>
</dbReference>
<dbReference type="PANTHER" id="PTHR45138:SF9">
    <property type="entry name" value="DIGUANYLATE CYCLASE DGCM-RELATED"/>
    <property type="match status" value="1"/>
</dbReference>
<dbReference type="InterPro" id="IPR011006">
    <property type="entry name" value="CheY-like_superfamily"/>
</dbReference>
<feature type="domain" description="Response regulatory" evidence="5">
    <location>
        <begin position="12"/>
        <end position="127"/>
    </location>
</feature>
<dbReference type="SUPFAM" id="SSF55073">
    <property type="entry name" value="Nucleotide cyclase"/>
    <property type="match status" value="1"/>
</dbReference>
<sequence>MPLTLKLLSECKILVVDDDEMIRLTLETILEEHFTVLPFSAGNSVLEYCKENTADLILLDVNLPDINGLNVCRQIKDDPAFENVPIVFITSTYDTDSQNACWEAGATDFIGKPITASTLIHRTKNHIENKLRLEKLVELTYKDSLTGLFNRHYLDLEVSNVFKQAIRDKRAFSLLMLDIDHFKRYNDHYGHPQGDVCMKKIAEVLNRSVKRPQDTVVRYGGEEFLVLLPYTDFDGVKQVCERINHELASENIRHEESSLNRVSVSIGGVVYSHQEMKQFDELVSLADEALYEAKNAGRNCFKLHAID</sequence>
<evidence type="ECO:0000256" key="3">
    <source>
        <dbReference type="ARBA" id="ARBA00034247"/>
    </source>
</evidence>
<dbReference type="InterPro" id="IPR043128">
    <property type="entry name" value="Rev_trsase/Diguanyl_cyclase"/>
</dbReference>
<proteinExistence type="predicted"/>
<organism evidence="7 8">
    <name type="scientific">Pseudoalteromonas lipolytica</name>
    <dbReference type="NCBI Taxonomy" id="570156"/>
    <lineage>
        <taxon>Bacteria</taxon>
        <taxon>Pseudomonadati</taxon>
        <taxon>Pseudomonadota</taxon>
        <taxon>Gammaproteobacteria</taxon>
        <taxon>Alteromonadales</taxon>
        <taxon>Pseudoalteromonadaceae</taxon>
        <taxon>Pseudoalteromonas</taxon>
    </lineage>
</organism>
<keyword evidence="4" id="KW-0597">Phosphoprotein</keyword>
<dbReference type="InterPro" id="IPR001789">
    <property type="entry name" value="Sig_transdc_resp-reg_receiver"/>
</dbReference>
<dbReference type="Pfam" id="PF00990">
    <property type="entry name" value="GGDEF"/>
    <property type="match status" value="1"/>
</dbReference>
<comment type="catalytic activity">
    <reaction evidence="3">
        <text>2 GTP = 3',3'-c-di-GMP + 2 diphosphate</text>
        <dbReference type="Rhea" id="RHEA:24898"/>
        <dbReference type="ChEBI" id="CHEBI:33019"/>
        <dbReference type="ChEBI" id="CHEBI:37565"/>
        <dbReference type="ChEBI" id="CHEBI:58805"/>
        <dbReference type="EC" id="2.7.7.65"/>
    </reaction>
</comment>
<dbReference type="GO" id="GO:0043709">
    <property type="term" value="P:cell adhesion involved in single-species biofilm formation"/>
    <property type="evidence" value="ECO:0007669"/>
    <property type="project" value="TreeGrafter"/>
</dbReference>
<evidence type="ECO:0000256" key="4">
    <source>
        <dbReference type="PROSITE-ProRule" id="PRU00169"/>
    </source>
</evidence>
<dbReference type="GO" id="GO:0052621">
    <property type="term" value="F:diguanylate cyclase activity"/>
    <property type="evidence" value="ECO:0007669"/>
    <property type="project" value="UniProtKB-EC"/>
</dbReference>
<dbReference type="Gene3D" id="3.30.70.270">
    <property type="match status" value="1"/>
</dbReference>
<dbReference type="SMART" id="SM00448">
    <property type="entry name" value="REC"/>
    <property type="match status" value="1"/>
</dbReference>
<dbReference type="Pfam" id="PF00072">
    <property type="entry name" value="Response_reg"/>
    <property type="match status" value="1"/>
</dbReference>
<evidence type="ECO:0000313" key="7">
    <source>
        <dbReference type="EMBL" id="AXV65197.1"/>
    </source>
</evidence>
<gene>
    <name evidence="7" type="ORF">D0907_07935</name>
</gene>